<accession>A0AB34KAE2</accession>
<dbReference type="Pfam" id="PF05189">
    <property type="entry name" value="RTC_insert"/>
    <property type="match status" value="1"/>
</dbReference>
<dbReference type="PANTHER" id="PTHR11096:SF1">
    <property type="entry name" value="RNA 3'-TERMINAL PHOSPHATE CYCLASE-LIKE PROTEIN"/>
    <property type="match status" value="1"/>
</dbReference>
<dbReference type="InterPro" id="IPR036553">
    <property type="entry name" value="RPTC_insert"/>
</dbReference>
<dbReference type="PIRSF" id="PIRSF005378">
    <property type="entry name" value="RNA3'_term_phos_cycl_euk"/>
    <property type="match status" value="1"/>
</dbReference>
<protein>
    <recommendedName>
        <fullName evidence="10">RNA 3'-terminal-phosphate cyclase (ATP)</fullName>
    </recommendedName>
</protein>
<dbReference type="GO" id="GO:0004521">
    <property type="term" value="F:RNA endonuclease activity"/>
    <property type="evidence" value="ECO:0007669"/>
    <property type="project" value="TreeGrafter"/>
</dbReference>
<dbReference type="PROSITE" id="PS01287">
    <property type="entry name" value="RTC"/>
    <property type="match status" value="1"/>
</dbReference>
<dbReference type="InterPro" id="IPR000228">
    <property type="entry name" value="RNA3'_term_phos_cyc"/>
</dbReference>
<dbReference type="Proteomes" id="UP001515480">
    <property type="component" value="Unassembled WGS sequence"/>
</dbReference>
<dbReference type="CDD" id="cd00875">
    <property type="entry name" value="RNA_Cyclase_Class_I"/>
    <property type="match status" value="1"/>
</dbReference>
<evidence type="ECO:0000256" key="4">
    <source>
        <dbReference type="ARBA" id="ARBA00023242"/>
    </source>
</evidence>
<evidence type="ECO:0008006" key="10">
    <source>
        <dbReference type="Google" id="ProtNLM"/>
    </source>
</evidence>
<feature type="domain" description="RNA 3'-terminal phosphate cyclase" evidence="6">
    <location>
        <begin position="3"/>
        <end position="330"/>
    </location>
</feature>
<evidence type="ECO:0000256" key="2">
    <source>
        <dbReference type="ARBA" id="ARBA00007089"/>
    </source>
</evidence>
<dbReference type="GO" id="GO:0005730">
    <property type="term" value="C:nucleolus"/>
    <property type="evidence" value="ECO:0007669"/>
    <property type="project" value="UniProtKB-SubCell"/>
</dbReference>
<dbReference type="GO" id="GO:0005524">
    <property type="term" value="F:ATP binding"/>
    <property type="evidence" value="ECO:0007669"/>
    <property type="project" value="UniProtKB-KW"/>
</dbReference>
<evidence type="ECO:0000313" key="8">
    <source>
        <dbReference type="EMBL" id="KAL1529479.1"/>
    </source>
</evidence>
<feature type="binding site" evidence="5">
    <location>
        <position position="95"/>
    </location>
    <ligand>
        <name>ATP</name>
        <dbReference type="ChEBI" id="CHEBI:30616"/>
    </ligand>
</feature>
<comment type="caution">
    <text evidence="8">The sequence shown here is derived from an EMBL/GenBank/DDBJ whole genome shotgun (WGS) entry which is preliminary data.</text>
</comment>
<keyword evidence="5" id="KW-0067">ATP-binding</keyword>
<sequence length="355" mass="37807">MLRYKGAQQFRQRIVLATLSGRPVRIDGIRESHEQVGLRDYEACFLRLLEKLVNGCDIVINETGTAIRYRPGIITGGAGLSHDCGTSRAISYFVQPLLLLAPFAKAAVSITLKGITNSADDVGVDVLRTVTVPMLRHFGISEGASLLIQKRGAPPLGGGEVVLTLPTVRELGPVQLTESAKVKRVRGVAYSAKVSPQVANRLVDATRAVMNRFLPDVWVYTDIHKGKTSGLSPGFGLTLVAETTNGALLSAEVVGAGGVLPEDVGASAADALIEQIKEGGVVDSANQPTALVLMALGPEDVSRIRLGPLTPFTVETLRLIHDFFGIAFQIEPSSDDSLVLSCRGVGFRNTSKRVT</sequence>
<evidence type="ECO:0000256" key="5">
    <source>
        <dbReference type="PIRSR" id="PIRSR005378-2"/>
    </source>
</evidence>
<dbReference type="EMBL" id="JBGBPQ010000001">
    <property type="protein sequence ID" value="KAL1529479.1"/>
    <property type="molecule type" value="Genomic_DNA"/>
</dbReference>
<keyword evidence="5" id="KW-0547">Nucleotide-binding</keyword>
<keyword evidence="3" id="KW-0690">Ribosome biogenesis</keyword>
<dbReference type="InterPro" id="IPR013791">
    <property type="entry name" value="RNA3'-term_phos_cycl_insert"/>
</dbReference>
<dbReference type="InterPro" id="IPR016443">
    <property type="entry name" value="RNA3'_term_phos_cyc_type_2"/>
</dbReference>
<keyword evidence="9" id="KW-1185">Reference proteome</keyword>
<dbReference type="Gene3D" id="3.65.10.20">
    <property type="entry name" value="RNA 3'-terminal phosphate cyclase domain"/>
    <property type="match status" value="1"/>
</dbReference>
<comment type="subcellular location">
    <subcellularLocation>
        <location evidence="1">Nucleus</location>
        <location evidence="1">Nucleolus</location>
    </subcellularLocation>
</comment>
<evidence type="ECO:0000313" key="9">
    <source>
        <dbReference type="Proteomes" id="UP001515480"/>
    </source>
</evidence>
<dbReference type="InterPro" id="IPR020719">
    <property type="entry name" value="RNA3'_term_phos_cycl-like_CS"/>
</dbReference>
<dbReference type="InterPro" id="IPR037136">
    <property type="entry name" value="RNA3'_phos_cyclase_dom_sf"/>
</dbReference>
<gene>
    <name evidence="8" type="ORF">AB1Y20_000425</name>
</gene>
<proteinExistence type="inferred from homology"/>
<evidence type="ECO:0000256" key="3">
    <source>
        <dbReference type="ARBA" id="ARBA00022517"/>
    </source>
</evidence>
<dbReference type="AlphaFoldDB" id="A0AB34KAE2"/>
<dbReference type="SUPFAM" id="SSF55205">
    <property type="entry name" value="EPT/RTPC-like"/>
    <property type="match status" value="1"/>
</dbReference>
<dbReference type="Pfam" id="PF01137">
    <property type="entry name" value="RTC"/>
    <property type="match status" value="1"/>
</dbReference>
<comment type="similarity">
    <text evidence="2">Belongs to the RNA 3'-terminal cyclase family. Type 2 subfamily.</text>
</comment>
<reference evidence="8 9" key="1">
    <citation type="journal article" date="2024" name="Science">
        <title>Giant polyketide synthase enzymes in the biosynthesis of giant marine polyether toxins.</title>
        <authorList>
            <person name="Fallon T.R."/>
            <person name="Shende V.V."/>
            <person name="Wierzbicki I.H."/>
            <person name="Pendleton A.L."/>
            <person name="Watervoot N.F."/>
            <person name="Auber R.P."/>
            <person name="Gonzalez D.J."/>
            <person name="Wisecaver J.H."/>
            <person name="Moore B.S."/>
        </authorList>
    </citation>
    <scope>NUCLEOTIDE SEQUENCE [LARGE SCALE GENOMIC DNA]</scope>
    <source>
        <strain evidence="8 9">12B1</strain>
    </source>
</reference>
<name>A0AB34KAE2_PRYPA</name>
<dbReference type="NCBIfam" id="TIGR03400">
    <property type="entry name" value="18S_RNA_Rcl1p"/>
    <property type="match status" value="1"/>
</dbReference>
<feature type="domain" description="RNA 3'-terminal phosphate cyclase insert" evidence="7">
    <location>
        <begin position="178"/>
        <end position="277"/>
    </location>
</feature>
<dbReference type="InterPro" id="IPR013792">
    <property type="entry name" value="RNA3'P_cycl/enolpyr_Trfase_a/b"/>
</dbReference>
<dbReference type="PANTHER" id="PTHR11096">
    <property type="entry name" value="RNA 3' TERMINAL PHOSPHATE CYCLASE"/>
    <property type="match status" value="1"/>
</dbReference>
<dbReference type="GO" id="GO:0000479">
    <property type="term" value="P:endonucleolytic cleavage of tricistronic rRNA transcript (SSU-rRNA, 5.8S rRNA, LSU-rRNA)"/>
    <property type="evidence" value="ECO:0007669"/>
    <property type="project" value="TreeGrafter"/>
</dbReference>
<evidence type="ECO:0000256" key="1">
    <source>
        <dbReference type="ARBA" id="ARBA00004604"/>
    </source>
</evidence>
<dbReference type="InterPro" id="IPR023797">
    <property type="entry name" value="RNA3'_phos_cyclase_dom"/>
</dbReference>
<evidence type="ECO:0000259" key="6">
    <source>
        <dbReference type="Pfam" id="PF01137"/>
    </source>
</evidence>
<evidence type="ECO:0000259" key="7">
    <source>
        <dbReference type="Pfam" id="PF05189"/>
    </source>
</evidence>
<dbReference type="Gene3D" id="3.30.360.20">
    <property type="entry name" value="RNA 3'-terminal phosphate cyclase, insert domain"/>
    <property type="match status" value="1"/>
</dbReference>
<keyword evidence="4" id="KW-0539">Nucleus</keyword>
<organism evidence="8 9">
    <name type="scientific">Prymnesium parvum</name>
    <name type="common">Toxic golden alga</name>
    <dbReference type="NCBI Taxonomy" id="97485"/>
    <lineage>
        <taxon>Eukaryota</taxon>
        <taxon>Haptista</taxon>
        <taxon>Haptophyta</taxon>
        <taxon>Prymnesiophyceae</taxon>
        <taxon>Prymnesiales</taxon>
        <taxon>Prymnesiaceae</taxon>
        <taxon>Prymnesium</taxon>
    </lineage>
</organism>